<evidence type="ECO:0000259" key="7">
    <source>
        <dbReference type="Pfam" id="PF08281"/>
    </source>
</evidence>
<dbReference type="InterPro" id="IPR014284">
    <property type="entry name" value="RNA_pol_sigma-70_dom"/>
</dbReference>
<keyword evidence="9" id="KW-1185">Reference proteome</keyword>
<dbReference type="NCBIfam" id="TIGR02937">
    <property type="entry name" value="sigma70-ECF"/>
    <property type="match status" value="1"/>
</dbReference>
<name>A0ABZ0ZPV6_9ACTN</name>
<evidence type="ECO:0000259" key="6">
    <source>
        <dbReference type="Pfam" id="PF04542"/>
    </source>
</evidence>
<dbReference type="CDD" id="cd06171">
    <property type="entry name" value="Sigma70_r4"/>
    <property type="match status" value="1"/>
</dbReference>
<dbReference type="EMBL" id="CP141059">
    <property type="protein sequence ID" value="WQQ26115.1"/>
    <property type="molecule type" value="Genomic_DNA"/>
</dbReference>
<organism evidence="8 9">
    <name type="scientific">Nocardioides bizhenqiangii</name>
    <dbReference type="NCBI Taxonomy" id="3095076"/>
    <lineage>
        <taxon>Bacteria</taxon>
        <taxon>Bacillati</taxon>
        <taxon>Actinomycetota</taxon>
        <taxon>Actinomycetes</taxon>
        <taxon>Propionibacteriales</taxon>
        <taxon>Nocardioidaceae</taxon>
        <taxon>Nocardioides</taxon>
    </lineage>
</organism>
<keyword evidence="2" id="KW-0805">Transcription regulation</keyword>
<dbReference type="InterPro" id="IPR014325">
    <property type="entry name" value="RNA_pol_sigma-E_actinobac"/>
</dbReference>
<dbReference type="SUPFAM" id="SSF88659">
    <property type="entry name" value="Sigma3 and sigma4 domains of RNA polymerase sigma factors"/>
    <property type="match status" value="1"/>
</dbReference>
<dbReference type="Gene3D" id="1.10.1740.10">
    <property type="match status" value="1"/>
</dbReference>
<protein>
    <submittedName>
        <fullName evidence="8">SigE family RNA polymerase sigma factor</fullName>
    </submittedName>
</protein>
<evidence type="ECO:0000256" key="5">
    <source>
        <dbReference type="ARBA" id="ARBA00023163"/>
    </source>
</evidence>
<dbReference type="Pfam" id="PF08281">
    <property type="entry name" value="Sigma70_r4_2"/>
    <property type="match status" value="1"/>
</dbReference>
<accession>A0ABZ0ZPV6</accession>
<proteinExistence type="inferred from homology"/>
<dbReference type="Gene3D" id="1.10.10.10">
    <property type="entry name" value="Winged helix-like DNA-binding domain superfamily/Winged helix DNA-binding domain"/>
    <property type="match status" value="1"/>
</dbReference>
<evidence type="ECO:0000313" key="8">
    <source>
        <dbReference type="EMBL" id="WQQ26115.1"/>
    </source>
</evidence>
<evidence type="ECO:0000313" key="9">
    <source>
        <dbReference type="Proteomes" id="UP001327225"/>
    </source>
</evidence>
<dbReference type="SUPFAM" id="SSF88946">
    <property type="entry name" value="Sigma2 domain of RNA polymerase sigma factors"/>
    <property type="match status" value="1"/>
</dbReference>
<dbReference type="PANTHER" id="PTHR43133:SF50">
    <property type="entry name" value="ECF RNA POLYMERASE SIGMA FACTOR SIGM"/>
    <property type="match status" value="1"/>
</dbReference>
<dbReference type="InterPro" id="IPR013324">
    <property type="entry name" value="RNA_pol_sigma_r3/r4-like"/>
</dbReference>
<dbReference type="Proteomes" id="UP001327225">
    <property type="component" value="Chromosome"/>
</dbReference>
<dbReference type="InterPro" id="IPR036388">
    <property type="entry name" value="WH-like_DNA-bd_sf"/>
</dbReference>
<dbReference type="NCBIfam" id="TIGR02983">
    <property type="entry name" value="SigE-fam_strep"/>
    <property type="match status" value="1"/>
</dbReference>
<gene>
    <name evidence="8" type="ORF">SHK19_19395</name>
</gene>
<reference evidence="9" key="1">
    <citation type="submission" date="2023-12" db="EMBL/GenBank/DDBJ databases">
        <title>Novel species in genus Nocardioides.</title>
        <authorList>
            <person name="Zhou H."/>
        </authorList>
    </citation>
    <scope>NUCLEOTIDE SEQUENCE [LARGE SCALE GENOMIC DNA]</scope>
    <source>
        <strain evidence="9">HM61</strain>
    </source>
</reference>
<keyword evidence="4" id="KW-0238">DNA-binding</keyword>
<evidence type="ECO:0000256" key="3">
    <source>
        <dbReference type="ARBA" id="ARBA00023082"/>
    </source>
</evidence>
<feature type="domain" description="RNA polymerase sigma-70 region 2" evidence="6">
    <location>
        <begin position="17"/>
        <end position="79"/>
    </location>
</feature>
<dbReference type="RefSeq" id="WP_322454762.1">
    <property type="nucleotide sequence ID" value="NZ_CP141059.1"/>
</dbReference>
<feature type="domain" description="RNA polymerase sigma factor 70 region 4 type 2" evidence="7">
    <location>
        <begin position="102"/>
        <end position="152"/>
    </location>
</feature>
<evidence type="ECO:0000256" key="1">
    <source>
        <dbReference type="ARBA" id="ARBA00010641"/>
    </source>
</evidence>
<dbReference type="PANTHER" id="PTHR43133">
    <property type="entry name" value="RNA POLYMERASE ECF-TYPE SIGMA FACTO"/>
    <property type="match status" value="1"/>
</dbReference>
<dbReference type="Pfam" id="PF04542">
    <property type="entry name" value="Sigma70_r2"/>
    <property type="match status" value="1"/>
</dbReference>
<keyword evidence="5" id="KW-0804">Transcription</keyword>
<sequence>MTVTMGRRAGEFAAYAEQAQQRLFRQAVLLTGDPDSARDLVQSTLVKVYVAWSRIDTPAAYAQRTMVRTFLDGRRKERREAELHRPIDPGRADPDPAQALTVRQAIAALPPRMRAVVVLRYWEDLTVDQTAAALGCSSGNVKSTASRGLDKLRELLGDAFVERTSTSTSTSAATAAPKEPT</sequence>
<evidence type="ECO:0000256" key="2">
    <source>
        <dbReference type="ARBA" id="ARBA00023015"/>
    </source>
</evidence>
<comment type="similarity">
    <text evidence="1">Belongs to the sigma-70 factor family. ECF subfamily.</text>
</comment>
<dbReference type="InterPro" id="IPR007627">
    <property type="entry name" value="RNA_pol_sigma70_r2"/>
</dbReference>
<dbReference type="InterPro" id="IPR039425">
    <property type="entry name" value="RNA_pol_sigma-70-like"/>
</dbReference>
<dbReference type="InterPro" id="IPR013325">
    <property type="entry name" value="RNA_pol_sigma_r2"/>
</dbReference>
<keyword evidence="3" id="KW-0731">Sigma factor</keyword>
<evidence type="ECO:0000256" key="4">
    <source>
        <dbReference type="ARBA" id="ARBA00023125"/>
    </source>
</evidence>
<dbReference type="InterPro" id="IPR013249">
    <property type="entry name" value="RNA_pol_sigma70_r4_t2"/>
</dbReference>